<keyword evidence="5 6" id="KW-0472">Membrane</keyword>
<evidence type="ECO:0000313" key="8">
    <source>
        <dbReference type="EMBL" id="CAI5746671.1"/>
    </source>
</evidence>
<evidence type="ECO:0000259" key="7">
    <source>
        <dbReference type="PROSITE" id="PS50850"/>
    </source>
</evidence>
<gene>
    <name evidence="8" type="ORF">PDE001_LOCUS11641</name>
</gene>
<comment type="subcellular location">
    <subcellularLocation>
        <location evidence="1">Membrane</location>
        <topology evidence="1">Multi-pass membrane protein</topology>
    </subcellularLocation>
</comment>
<keyword evidence="4 6" id="KW-1133">Transmembrane helix</keyword>
<dbReference type="EMBL" id="CANTFM010002612">
    <property type="protein sequence ID" value="CAI5746671.1"/>
    <property type="molecule type" value="Genomic_DNA"/>
</dbReference>
<dbReference type="GO" id="GO:0022857">
    <property type="term" value="F:transmembrane transporter activity"/>
    <property type="evidence" value="ECO:0007669"/>
    <property type="project" value="InterPro"/>
</dbReference>
<keyword evidence="2" id="KW-0813">Transport</keyword>
<evidence type="ECO:0000256" key="4">
    <source>
        <dbReference type="ARBA" id="ARBA00022989"/>
    </source>
</evidence>
<dbReference type="Pfam" id="PF00083">
    <property type="entry name" value="Sugar_tr"/>
    <property type="match status" value="1"/>
</dbReference>
<feature type="domain" description="Major facilitator superfamily (MFS) profile" evidence="7">
    <location>
        <begin position="1"/>
        <end position="249"/>
    </location>
</feature>
<dbReference type="Proteomes" id="UP001162029">
    <property type="component" value="Unassembled WGS sequence"/>
</dbReference>
<dbReference type="InterPro" id="IPR005828">
    <property type="entry name" value="MFS_sugar_transport-like"/>
</dbReference>
<dbReference type="InterPro" id="IPR050814">
    <property type="entry name" value="Myo-inositol_Transporter"/>
</dbReference>
<evidence type="ECO:0000256" key="6">
    <source>
        <dbReference type="SAM" id="Phobius"/>
    </source>
</evidence>
<keyword evidence="3 6" id="KW-0812">Transmembrane</keyword>
<dbReference type="SUPFAM" id="SSF103473">
    <property type="entry name" value="MFS general substrate transporter"/>
    <property type="match status" value="1"/>
</dbReference>
<protein>
    <recommendedName>
        <fullName evidence="7">Major facilitator superfamily (MFS) profile domain-containing protein</fullName>
    </recommendedName>
</protein>
<evidence type="ECO:0000256" key="5">
    <source>
        <dbReference type="ARBA" id="ARBA00023136"/>
    </source>
</evidence>
<feature type="transmembrane region" description="Helical" evidence="6">
    <location>
        <begin position="74"/>
        <end position="95"/>
    </location>
</feature>
<reference evidence="8" key="1">
    <citation type="submission" date="2022-12" db="EMBL/GenBank/DDBJ databases">
        <authorList>
            <person name="Webb A."/>
        </authorList>
    </citation>
    <scope>NUCLEOTIDE SEQUENCE</scope>
    <source>
        <strain evidence="8">Pd1</strain>
    </source>
</reference>
<dbReference type="PROSITE" id="PS50850">
    <property type="entry name" value="MFS"/>
    <property type="match status" value="1"/>
</dbReference>
<dbReference type="InterPro" id="IPR036259">
    <property type="entry name" value="MFS_trans_sf"/>
</dbReference>
<evidence type="ECO:0000313" key="9">
    <source>
        <dbReference type="Proteomes" id="UP001162029"/>
    </source>
</evidence>
<dbReference type="GO" id="GO:0016020">
    <property type="term" value="C:membrane"/>
    <property type="evidence" value="ECO:0007669"/>
    <property type="project" value="UniProtKB-SubCell"/>
</dbReference>
<dbReference type="PANTHER" id="PTHR48020:SF12">
    <property type="entry name" value="PROTON MYO-INOSITOL COTRANSPORTER"/>
    <property type="match status" value="1"/>
</dbReference>
<comment type="caution">
    <text evidence="8">The sequence shown here is derived from an EMBL/GenBank/DDBJ whole genome shotgun (WGS) entry which is preliminary data.</text>
</comment>
<keyword evidence="9" id="KW-1185">Reference proteome</keyword>
<evidence type="ECO:0000256" key="2">
    <source>
        <dbReference type="ARBA" id="ARBA00022448"/>
    </source>
</evidence>
<dbReference type="PANTHER" id="PTHR48020">
    <property type="entry name" value="PROTON MYO-INOSITOL COTRANSPORTER"/>
    <property type="match status" value="1"/>
</dbReference>
<feature type="transmembrane region" description="Helical" evidence="6">
    <location>
        <begin position="107"/>
        <end position="130"/>
    </location>
</feature>
<name>A0AAV0VBX5_9STRA</name>
<feature type="transmembrane region" description="Helical" evidence="6">
    <location>
        <begin position="217"/>
        <end position="239"/>
    </location>
</feature>
<evidence type="ECO:0000256" key="1">
    <source>
        <dbReference type="ARBA" id="ARBA00004141"/>
    </source>
</evidence>
<feature type="transmembrane region" description="Helical" evidence="6">
    <location>
        <begin position="142"/>
        <end position="159"/>
    </location>
</feature>
<feature type="transmembrane region" description="Helical" evidence="6">
    <location>
        <begin position="50"/>
        <end position="67"/>
    </location>
</feature>
<evidence type="ECO:0000256" key="3">
    <source>
        <dbReference type="ARBA" id="ARBA00022692"/>
    </source>
</evidence>
<proteinExistence type="predicted"/>
<sequence length="249" mass="27572">MLWYPCSWRLIPTSRAEEQELVIALVVVGWLIAALATGGIGARVGLTKTILGNNVLYIIGSTVRALAISKRVLYAGRLLLEIALGVVTNTVPILLTDVSSAASRGEIIALHQLSLTIGMLVSAVLGYCVISNVSPGWRYANGFIVLLPLVQCLSMSFMSESLWWLMMNRCRAECRATLAFTSECFEETKLQKIAHVMEHRKHEPRVNWSSLLVHKKVMVMGTILVYFQAITGINTVMLYSAKIFILQEC</sequence>
<dbReference type="AlphaFoldDB" id="A0AAV0VBX5"/>
<accession>A0AAV0VBX5</accession>
<feature type="transmembrane region" description="Helical" evidence="6">
    <location>
        <begin position="21"/>
        <end position="44"/>
    </location>
</feature>
<dbReference type="InterPro" id="IPR020846">
    <property type="entry name" value="MFS_dom"/>
</dbReference>
<organism evidence="8 9">
    <name type="scientific">Peronospora destructor</name>
    <dbReference type="NCBI Taxonomy" id="86335"/>
    <lineage>
        <taxon>Eukaryota</taxon>
        <taxon>Sar</taxon>
        <taxon>Stramenopiles</taxon>
        <taxon>Oomycota</taxon>
        <taxon>Peronosporomycetes</taxon>
        <taxon>Peronosporales</taxon>
        <taxon>Peronosporaceae</taxon>
        <taxon>Peronospora</taxon>
    </lineage>
</organism>
<dbReference type="Gene3D" id="1.20.1250.20">
    <property type="entry name" value="MFS general substrate transporter like domains"/>
    <property type="match status" value="1"/>
</dbReference>